<dbReference type="InterPro" id="IPR003593">
    <property type="entry name" value="AAA+_ATPase"/>
</dbReference>
<sequence>MDALGPISLDIREGEFVSVVGPSGCGKSTLMEIIGGLQDPDAGSVAIGGTDLAGPRDETSIVFQDSATLPWRTVLDNVAFALEAKGVPRAARLEIARERLATVGLTDFAAHYPTQLSGGMRQRVAIARALTTDPDLILADEPFGALDEQTRLLMSFELLRVVERLSCSVLFITHSIQEAVLLSNRVVVMSARPGRILDDIPIDLPLPRGLDVLTTPVATEAVGRIWALIRREAQLAMGLT</sequence>
<dbReference type="InterPro" id="IPR017871">
    <property type="entry name" value="ABC_transporter-like_CS"/>
</dbReference>
<feature type="domain" description="ABC transporter" evidence="4">
    <location>
        <begin position="1"/>
        <end position="216"/>
    </location>
</feature>
<dbReference type="GO" id="GO:0005524">
    <property type="term" value="F:ATP binding"/>
    <property type="evidence" value="ECO:0007669"/>
    <property type="project" value="UniProtKB-KW"/>
</dbReference>
<dbReference type="Proteomes" id="UP001499967">
    <property type="component" value="Unassembled WGS sequence"/>
</dbReference>
<dbReference type="InterPro" id="IPR027417">
    <property type="entry name" value="P-loop_NTPase"/>
</dbReference>
<dbReference type="InterPro" id="IPR050166">
    <property type="entry name" value="ABC_transporter_ATP-bind"/>
</dbReference>
<accession>A0ABP3YYU1</accession>
<protein>
    <submittedName>
        <fullName evidence="5">ABC transporter ATP-binding protein</fullName>
    </submittedName>
</protein>
<reference evidence="6" key="1">
    <citation type="journal article" date="2019" name="Int. J. Syst. Evol. Microbiol.">
        <title>The Global Catalogue of Microorganisms (GCM) 10K type strain sequencing project: providing services to taxonomists for standard genome sequencing and annotation.</title>
        <authorList>
            <consortium name="The Broad Institute Genomics Platform"/>
            <consortium name="The Broad Institute Genome Sequencing Center for Infectious Disease"/>
            <person name="Wu L."/>
            <person name="Ma J."/>
        </authorList>
    </citation>
    <scope>NUCLEOTIDE SEQUENCE [LARGE SCALE GENOMIC DNA]</scope>
    <source>
        <strain evidence="6">JCM 11117</strain>
    </source>
</reference>
<keyword evidence="1" id="KW-0813">Transport</keyword>
<dbReference type="CDD" id="cd03293">
    <property type="entry name" value="ABC_NrtD_SsuB_transporters"/>
    <property type="match status" value="1"/>
</dbReference>
<dbReference type="PROSITE" id="PS50893">
    <property type="entry name" value="ABC_TRANSPORTER_2"/>
    <property type="match status" value="1"/>
</dbReference>
<dbReference type="EMBL" id="BAAAHP010000366">
    <property type="protein sequence ID" value="GAA0910818.1"/>
    <property type="molecule type" value="Genomic_DNA"/>
</dbReference>
<organism evidence="5 6">
    <name type="scientific">Pseudonocardia zijingensis</name>
    <dbReference type="NCBI Taxonomy" id="153376"/>
    <lineage>
        <taxon>Bacteria</taxon>
        <taxon>Bacillati</taxon>
        <taxon>Actinomycetota</taxon>
        <taxon>Actinomycetes</taxon>
        <taxon>Pseudonocardiales</taxon>
        <taxon>Pseudonocardiaceae</taxon>
        <taxon>Pseudonocardia</taxon>
    </lineage>
</organism>
<evidence type="ECO:0000256" key="3">
    <source>
        <dbReference type="ARBA" id="ARBA00022840"/>
    </source>
</evidence>
<keyword evidence="3 5" id="KW-0067">ATP-binding</keyword>
<dbReference type="PROSITE" id="PS00211">
    <property type="entry name" value="ABC_TRANSPORTER_1"/>
    <property type="match status" value="1"/>
</dbReference>
<dbReference type="PANTHER" id="PTHR42788:SF13">
    <property type="entry name" value="ALIPHATIC SULFONATES IMPORT ATP-BINDING PROTEIN SSUB"/>
    <property type="match status" value="1"/>
</dbReference>
<evidence type="ECO:0000259" key="4">
    <source>
        <dbReference type="PROSITE" id="PS50893"/>
    </source>
</evidence>
<dbReference type="PANTHER" id="PTHR42788">
    <property type="entry name" value="TAURINE IMPORT ATP-BINDING PROTEIN-RELATED"/>
    <property type="match status" value="1"/>
</dbReference>
<proteinExistence type="predicted"/>
<name>A0ABP3YYU1_9PSEU</name>
<evidence type="ECO:0000256" key="1">
    <source>
        <dbReference type="ARBA" id="ARBA00022448"/>
    </source>
</evidence>
<dbReference type="SUPFAM" id="SSF52540">
    <property type="entry name" value="P-loop containing nucleoside triphosphate hydrolases"/>
    <property type="match status" value="1"/>
</dbReference>
<evidence type="ECO:0000313" key="6">
    <source>
        <dbReference type="Proteomes" id="UP001499967"/>
    </source>
</evidence>
<dbReference type="SMART" id="SM00382">
    <property type="entry name" value="AAA"/>
    <property type="match status" value="1"/>
</dbReference>
<evidence type="ECO:0000313" key="5">
    <source>
        <dbReference type="EMBL" id="GAA0910818.1"/>
    </source>
</evidence>
<dbReference type="Gene3D" id="3.40.50.300">
    <property type="entry name" value="P-loop containing nucleotide triphosphate hydrolases"/>
    <property type="match status" value="1"/>
</dbReference>
<keyword evidence="6" id="KW-1185">Reference proteome</keyword>
<dbReference type="Pfam" id="PF00005">
    <property type="entry name" value="ABC_tran"/>
    <property type="match status" value="1"/>
</dbReference>
<gene>
    <name evidence="5" type="ORF">GCM10009559_81770</name>
</gene>
<keyword evidence="2" id="KW-0547">Nucleotide-binding</keyword>
<evidence type="ECO:0000256" key="2">
    <source>
        <dbReference type="ARBA" id="ARBA00022741"/>
    </source>
</evidence>
<dbReference type="InterPro" id="IPR003439">
    <property type="entry name" value="ABC_transporter-like_ATP-bd"/>
</dbReference>
<comment type="caution">
    <text evidence="5">The sequence shown here is derived from an EMBL/GenBank/DDBJ whole genome shotgun (WGS) entry which is preliminary data.</text>
</comment>